<dbReference type="PANTHER" id="PTHR24056:SF508">
    <property type="entry name" value="CYCLIN-DEPENDENT KINASE 10"/>
    <property type="match status" value="1"/>
</dbReference>
<protein>
    <recommendedName>
        <fullName evidence="4">Protein kinase domain-containing protein</fullName>
    </recommendedName>
</protein>
<dbReference type="PROSITE" id="PS50011">
    <property type="entry name" value="PROTEIN_KINASE_DOM"/>
    <property type="match status" value="1"/>
</dbReference>
<dbReference type="PROSITE" id="PS00108">
    <property type="entry name" value="PROTEIN_KINASE_ST"/>
    <property type="match status" value="1"/>
</dbReference>
<dbReference type="SUPFAM" id="SSF56112">
    <property type="entry name" value="Protein kinase-like (PK-like)"/>
    <property type="match status" value="1"/>
</dbReference>
<dbReference type="InterPro" id="IPR000719">
    <property type="entry name" value="Prot_kinase_dom"/>
</dbReference>
<organism evidence="5 6">
    <name type="scientific">Phellinidium pouzarii</name>
    <dbReference type="NCBI Taxonomy" id="167371"/>
    <lineage>
        <taxon>Eukaryota</taxon>
        <taxon>Fungi</taxon>
        <taxon>Dikarya</taxon>
        <taxon>Basidiomycota</taxon>
        <taxon>Agaricomycotina</taxon>
        <taxon>Agaricomycetes</taxon>
        <taxon>Hymenochaetales</taxon>
        <taxon>Hymenochaetaceae</taxon>
        <taxon>Phellinidium</taxon>
    </lineage>
</organism>
<reference evidence="5 6" key="1">
    <citation type="submission" date="2019-02" db="EMBL/GenBank/DDBJ databases">
        <title>Genome sequencing of the rare red list fungi Phellinidium pouzarii.</title>
        <authorList>
            <person name="Buettner E."/>
            <person name="Kellner H."/>
        </authorList>
    </citation>
    <scope>NUCLEOTIDE SEQUENCE [LARGE SCALE GENOMIC DNA]</scope>
    <source>
        <strain evidence="5 6">DSM 108285</strain>
    </source>
</reference>
<dbReference type="GO" id="GO:0005634">
    <property type="term" value="C:nucleus"/>
    <property type="evidence" value="ECO:0007669"/>
    <property type="project" value="TreeGrafter"/>
</dbReference>
<dbReference type="InterPro" id="IPR050108">
    <property type="entry name" value="CDK"/>
</dbReference>
<dbReference type="GO" id="GO:0005524">
    <property type="term" value="F:ATP binding"/>
    <property type="evidence" value="ECO:0007669"/>
    <property type="project" value="UniProtKB-KW"/>
</dbReference>
<dbReference type="GO" id="GO:0007346">
    <property type="term" value="P:regulation of mitotic cell cycle"/>
    <property type="evidence" value="ECO:0007669"/>
    <property type="project" value="TreeGrafter"/>
</dbReference>
<dbReference type="Gene3D" id="1.10.510.10">
    <property type="entry name" value="Transferase(Phosphotransferase) domain 1"/>
    <property type="match status" value="1"/>
</dbReference>
<keyword evidence="2" id="KW-0547">Nucleotide-binding</keyword>
<dbReference type="PANTHER" id="PTHR24056">
    <property type="entry name" value="CELL DIVISION PROTEIN KINASE"/>
    <property type="match status" value="1"/>
</dbReference>
<sequence>MSDDTHVVFSKQFYQPFGQIIDVVGSRRTSAIVELWTPWIRYNLENLLDLPTFSPSRVPTEINHLTLNPADDLDPPSKADRFQIVTKAIIYQIILALEYLHGLDLPIGHRDIKPRNVLLTASGCVKLIDFGIAFHERLNSRTTNLWPETTENMYNDVSTGPFRAPELLFGPRTYDACATDLWSLGCTIAHFFTPIRLLRKSYYDEDEDDLNASDEDAFPDASGFVLPKDLGSITFRTAEWMRLPLFDGRQGSIGLVWSIFKLRGTPNSEIWPNFDALPDANKVEFKVVPSVDLLPYMPNLPFGTGSTGSAHAPPTIIIPSPLDLIHRLLVYPPETRIKASDALMHPWFLSAHDVPLILPTDHPQARKDASPGNTWETTWHGKEMEHWLSMEFRRR</sequence>
<evidence type="ECO:0000313" key="6">
    <source>
        <dbReference type="Proteomes" id="UP000308199"/>
    </source>
</evidence>
<evidence type="ECO:0000256" key="1">
    <source>
        <dbReference type="ARBA" id="ARBA00006485"/>
    </source>
</evidence>
<keyword evidence="3" id="KW-0067">ATP-binding</keyword>
<keyword evidence="6" id="KW-1185">Reference proteome</keyword>
<dbReference type="EMBL" id="SGPK01000021">
    <property type="protein sequence ID" value="THH11047.1"/>
    <property type="molecule type" value="Genomic_DNA"/>
</dbReference>
<comment type="similarity">
    <text evidence="1">Belongs to the protein kinase superfamily. CMGC Ser/Thr protein kinase family. CDC2/CDKX subfamily.</text>
</comment>
<evidence type="ECO:0000259" key="4">
    <source>
        <dbReference type="PROSITE" id="PS50011"/>
    </source>
</evidence>
<feature type="domain" description="Protein kinase" evidence="4">
    <location>
        <begin position="1"/>
        <end position="348"/>
    </location>
</feature>
<dbReference type="AlphaFoldDB" id="A0A4S4LH19"/>
<dbReference type="GO" id="GO:0004674">
    <property type="term" value="F:protein serine/threonine kinase activity"/>
    <property type="evidence" value="ECO:0007669"/>
    <property type="project" value="TreeGrafter"/>
</dbReference>
<comment type="caution">
    <text evidence="5">The sequence shown here is derived from an EMBL/GenBank/DDBJ whole genome shotgun (WGS) entry which is preliminary data.</text>
</comment>
<dbReference type="Pfam" id="PF00069">
    <property type="entry name" value="Pkinase"/>
    <property type="match status" value="1"/>
</dbReference>
<evidence type="ECO:0000256" key="3">
    <source>
        <dbReference type="ARBA" id="ARBA00022840"/>
    </source>
</evidence>
<name>A0A4S4LH19_9AGAM</name>
<dbReference type="Proteomes" id="UP000308199">
    <property type="component" value="Unassembled WGS sequence"/>
</dbReference>
<dbReference type="InterPro" id="IPR011009">
    <property type="entry name" value="Kinase-like_dom_sf"/>
</dbReference>
<dbReference type="OrthoDB" id="413582at2759"/>
<accession>A0A4S4LH19</accession>
<dbReference type="InterPro" id="IPR008271">
    <property type="entry name" value="Ser/Thr_kinase_AS"/>
</dbReference>
<gene>
    <name evidence="5" type="ORF">EW145_g898</name>
</gene>
<evidence type="ECO:0000313" key="5">
    <source>
        <dbReference type="EMBL" id="THH11047.1"/>
    </source>
</evidence>
<proteinExistence type="inferred from homology"/>
<evidence type="ECO:0000256" key="2">
    <source>
        <dbReference type="ARBA" id="ARBA00022741"/>
    </source>
</evidence>
<dbReference type="SMART" id="SM00220">
    <property type="entry name" value="S_TKc"/>
    <property type="match status" value="1"/>
</dbReference>